<dbReference type="InterPro" id="IPR045108">
    <property type="entry name" value="TXNDC17-like"/>
</dbReference>
<dbReference type="PANTHER" id="PTHR12452:SF0">
    <property type="entry name" value="THIOREDOXIN DOMAIN-CONTAINING PROTEIN 17"/>
    <property type="match status" value="1"/>
</dbReference>
<organism evidence="3 4">
    <name type="scientific">Ramularia collo-cygni</name>
    <dbReference type="NCBI Taxonomy" id="112498"/>
    <lineage>
        <taxon>Eukaryota</taxon>
        <taxon>Fungi</taxon>
        <taxon>Dikarya</taxon>
        <taxon>Ascomycota</taxon>
        <taxon>Pezizomycotina</taxon>
        <taxon>Dothideomycetes</taxon>
        <taxon>Dothideomycetidae</taxon>
        <taxon>Mycosphaerellales</taxon>
        <taxon>Mycosphaerellaceae</taxon>
        <taxon>Ramularia</taxon>
    </lineage>
</organism>
<dbReference type="AlphaFoldDB" id="A0A2D3US13"/>
<dbReference type="OrthoDB" id="78947at2759"/>
<dbReference type="Proteomes" id="UP000225277">
    <property type="component" value="Unassembled WGS sequence"/>
</dbReference>
<dbReference type="InterPro" id="IPR036249">
    <property type="entry name" value="Thioredoxin-like_sf"/>
</dbReference>
<dbReference type="Pfam" id="PF06110">
    <property type="entry name" value="TXD17-like_Trx"/>
    <property type="match status" value="1"/>
</dbReference>
<dbReference type="SUPFAM" id="SSF52833">
    <property type="entry name" value="Thioredoxin-like"/>
    <property type="match status" value="1"/>
</dbReference>
<dbReference type="GO" id="GO:0005829">
    <property type="term" value="C:cytosol"/>
    <property type="evidence" value="ECO:0007669"/>
    <property type="project" value="TreeGrafter"/>
</dbReference>
<dbReference type="RefSeq" id="XP_023624360.1">
    <property type="nucleotide sequence ID" value="XM_023768592.1"/>
</dbReference>
<dbReference type="GO" id="GO:0047134">
    <property type="term" value="F:protein-disulfide reductase [NAD(P)H] activity"/>
    <property type="evidence" value="ECO:0007669"/>
    <property type="project" value="InterPro"/>
</dbReference>
<protein>
    <submittedName>
        <fullName evidence="3">Related to Thioredoxin domain-containing protein C21C3.12c</fullName>
    </submittedName>
</protein>
<dbReference type="STRING" id="112498.A0A2D3US13"/>
<reference evidence="3 4" key="1">
    <citation type="submission" date="2016-03" db="EMBL/GenBank/DDBJ databases">
        <authorList>
            <person name="Ploux O."/>
        </authorList>
    </citation>
    <scope>NUCLEOTIDE SEQUENCE [LARGE SCALE GENOMIC DNA]</scope>
    <source>
        <strain evidence="3 4">URUG2</strain>
    </source>
</reference>
<gene>
    <name evidence="3" type="ORF">RCC_03302</name>
</gene>
<comment type="similarity">
    <text evidence="1">Belongs to the thioredoxin family.</text>
</comment>
<dbReference type="EMBL" id="FJUY01000004">
    <property type="protein sequence ID" value="CZT17468.1"/>
    <property type="molecule type" value="Genomic_DNA"/>
</dbReference>
<dbReference type="GeneID" id="35598508"/>
<accession>A0A2D3US13</accession>
<evidence type="ECO:0000313" key="4">
    <source>
        <dbReference type="Proteomes" id="UP000225277"/>
    </source>
</evidence>
<dbReference type="InterPro" id="IPR010357">
    <property type="entry name" value="TXNDC17_dom"/>
</dbReference>
<name>A0A2D3US13_9PEZI</name>
<dbReference type="Gene3D" id="3.40.30.10">
    <property type="entry name" value="Glutaredoxin"/>
    <property type="match status" value="1"/>
</dbReference>
<evidence type="ECO:0000313" key="3">
    <source>
        <dbReference type="EMBL" id="CZT17468.1"/>
    </source>
</evidence>
<proteinExistence type="inferred from homology"/>
<evidence type="ECO:0000259" key="2">
    <source>
        <dbReference type="Pfam" id="PF06110"/>
    </source>
</evidence>
<keyword evidence="4" id="KW-1185">Reference proteome</keyword>
<feature type="domain" description="Thioredoxin" evidence="2">
    <location>
        <begin position="25"/>
        <end position="101"/>
    </location>
</feature>
<sequence>MPIIRDFAIPKAASDLVFPPPATTVFFIAFLASVDPQTRRPWCPDVVAALPTLEASFTGAKKPVAAFVDVGSRLEWKDQKNVFRVGWNVNSVPALVRFEKSSEGGIREVGRLLEGEILDEERLGKLLS</sequence>
<evidence type="ECO:0000256" key="1">
    <source>
        <dbReference type="ARBA" id="ARBA00008987"/>
    </source>
</evidence>
<dbReference type="PANTHER" id="PTHR12452">
    <property type="entry name" value="42-9-9 PROTEIN-RELATED"/>
    <property type="match status" value="1"/>
</dbReference>